<organism evidence="2 3">
    <name type="scientific">Alloalcanivorax profundimaris</name>
    <dbReference type="NCBI Taxonomy" id="2735259"/>
    <lineage>
        <taxon>Bacteria</taxon>
        <taxon>Pseudomonadati</taxon>
        <taxon>Pseudomonadota</taxon>
        <taxon>Gammaproteobacteria</taxon>
        <taxon>Oceanospirillales</taxon>
        <taxon>Alcanivoracaceae</taxon>
        <taxon>Alloalcanivorax</taxon>
    </lineage>
</organism>
<keyword evidence="2" id="KW-0689">Ribosomal protein</keyword>
<dbReference type="Proteomes" id="UP000662703">
    <property type="component" value="Unassembled WGS sequence"/>
</dbReference>
<evidence type="ECO:0000313" key="2">
    <source>
        <dbReference type="EMBL" id="MBF5058221.1"/>
    </source>
</evidence>
<evidence type="ECO:0000256" key="1">
    <source>
        <dbReference type="SAM" id="MobiDB-lite"/>
    </source>
</evidence>
<keyword evidence="3" id="KW-1185">Reference proteome</keyword>
<evidence type="ECO:0000313" key="3">
    <source>
        <dbReference type="Proteomes" id="UP000662703"/>
    </source>
</evidence>
<name>A0ABS0AXN5_9GAMM</name>
<dbReference type="GO" id="GO:0005840">
    <property type="term" value="C:ribosome"/>
    <property type="evidence" value="ECO:0007669"/>
    <property type="project" value="UniProtKB-KW"/>
</dbReference>
<protein>
    <submittedName>
        <fullName evidence="2">50S ribosomal protein L7/L12</fullName>
    </submittedName>
</protein>
<dbReference type="EMBL" id="ARXX01000082">
    <property type="protein sequence ID" value="MBF5058221.1"/>
    <property type="molecule type" value="Genomic_DNA"/>
</dbReference>
<reference evidence="2 3" key="1">
    <citation type="submission" date="2012-09" db="EMBL/GenBank/DDBJ databases">
        <title>Genome Sequence of alkane-degrading Bacterium Alcanivorax sp. 521-1.</title>
        <authorList>
            <person name="Lai Q."/>
            <person name="Shao Z."/>
        </authorList>
    </citation>
    <scope>NUCLEOTIDE SEQUENCE [LARGE SCALE GENOMIC DNA]</scope>
    <source>
        <strain evidence="2 3">521-1</strain>
    </source>
</reference>
<proteinExistence type="predicted"/>
<feature type="region of interest" description="Disordered" evidence="1">
    <location>
        <begin position="1"/>
        <end position="21"/>
    </location>
</feature>
<sequence>MEAPSLTGAGAPSTSSFASFRPRPVTSRTALITPTFLSPKPVRTTSNSVCSSAAAPASPPAAAGAAATAAAAVTPNFSSMASIRSTRSITLMSAIALRISSLETAIFNLLKSPYGRSRVESGSYAAADPGIRQLPAVSCPSPRQRYAQTCRAPR</sequence>
<comment type="caution">
    <text evidence="2">The sequence shown here is derived from an EMBL/GenBank/DDBJ whole genome shotgun (WGS) entry which is preliminary data.</text>
</comment>
<accession>A0ABS0AXN5</accession>
<gene>
    <name evidence="2" type="ORF">Y5W_03515</name>
</gene>
<keyword evidence="2" id="KW-0687">Ribonucleoprotein</keyword>